<reference evidence="2" key="1">
    <citation type="journal article" date="2020" name="bioRxiv">
        <title>A rank-normalized archaeal taxonomy based on genome phylogeny resolves widespread incomplete and uneven classifications.</title>
        <authorList>
            <person name="Rinke C."/>
            <person name="Chuvochina M."/>
            <person name="Mussig A.J."/>
            <person name="Chaumeil P.-A."/>
            <person name="Waite D.W."/>
            <person name="Whitman W.B."/>
            <person name="Parks D.H."/>
            <person name="Hugenholtz P."/>
        </authorList>
    </citation>
    <scope>NUCLEOTIDE SEQUENCE [LARGE SCALE GENOMIC DNA]</scope>
</reference>
<protein>
    <recommendedName>
        <fullName evidence="3">AbrB/MazE/SpoVT family DNA-binding domain-containing protein</fullName>
    </recommendedName>
</protein>
<evidence type="ECO:0008006" key="3">
    <source>
        <dbReference type="Google" id="ProtNLM"/>
    </source>
</evidence>
<dbReference type="EMBL" id="DUFG01000001">
    <property type="protein sequence ID" value="HIH07775.1"/>
    <property type="molecule type" value="Genomic_DNA"/>
</dbReference>
<name>A0A7J4IU49_9ARCH</name>
<proteinExistence type="predicted"/>
<evidence type="ECO:0000313" key="2">
    <source>
        <dbReference type="Proteomes" id="UP000577419"/>
    </source>
</evidence>
<organism evidence="1 2">
    <name type="scientific">Candidatus Iainarchaeum sp</name>
    <dbReference type="NCBI Taxonomy" id="3101447"/>
    <lineage>
        <taxon>Archaea</taxon>
        <taxon>Candidatus Iainarchaeota</taxon>
        <taxon>Candidatus Iainarchaeia</taxon>
        <taxon>Candidatus Iainarchaeales</taxon>
        <taxon>Candidatus Iainarchaeaceae</taxon>
        <taxon>Candidatus Iainarchaeum</taxon>
    </lineage>
</organism>
<dbReference type="AlphaFoldDB" id="A0A7J4IU49"/>
<comment type="caution">
    <text evidence="1">The sequence shown here is derived from an EMBL/GenBank/DDBJ whole genome shotgun (WGS) entry which is preliminary data.</text>
</comment>
<evidence type="ECO:0000313" key="1">
    <source>
        <dbReference type="EMBL" id="HIH07775.1"/>
    </source>
</evidence>
<accession>A0A7J4IU49</accession>
<sequence length="68" mass="7758">MIEGKVVRLGNSAAIAIKKKDLKENKLKFNQTLKISVIRQDNERALSELFGIAKGAKPFKREEKDRVF</sequence>
<gene>
    <name evidence="1" type="ORF">HA237_00225</name>
</gene>
<dbReference type="Proteomes" id="UP000577419">
    <property type="component" value="Unassembled WGS sequence"/>
</dbReference>